<dbReference type="GO" id="GO:0016787">
    <property type="term" value="F:hydrolase activity"/>
    <property type="evidence" value="ECO:0007669"/>
    <property type="project" value="UniProtKB-KW"/>
</dbReference>
<reference evidence="2" key="1">
    <citation type="submission" date="2020-05" db="EMBL/GenBank/DDBJ databases">
        <title>Mycena genomes resolve the evolution of fungal bioluminescence.</title>
        <authorList>
            <person name="Tsai I.J."/>
        </authorList>
    </citation>
    <scope>NUCLEOTIDE SEQUENCE</scope>
    <source>
        <strain evidence="2">171206Taipei</strain>
    </source>
</reference>
<proteinExistence type="predicted"/>
<gene>
    <name evidence="2" type="ORF">MIND_00936900</name>
</gene>
<dbReference type="EMBL" id="JACAZF010000008">
    <property type="protein sequence ID" value="KAF7297043.1"/>
    <property type="molecule type" value="Genomic_DNA"/>
</dbReference>
<dbReference type="InterPro" id="IPR051795">
    <property type="entry name" value="Glycosyl_Hydrlase_43"/>
</dbReference>
<dbReference type="Pfam" id="PF17851">
    <property type="entry name" value="GH43_C2"/>
    <property type="match status" value="1"/>
</dbReference>
<dbReference type="InterPro" id="IPR041542">
    <property type="entry name" value="GH43_C2"/>
</dbReference>
<dbReference type="RefSeq" id="XP_037217402.1">
    <property type="nucleotide sequence ID" value="XM_037365990.1"/>
</dbReference>
<dbReference type="PANTHER" id="PTHR42812:SF15">
    <property type="entry name" value="HYDROLASE, PUTATIVE (AFU_ORTHOLOGUE AFUA_2G00930)-RELATED"/>
    <property type="match status" value="1"/>
</dbReference>
<dbReference type="InterPro" id="IPR013320">
    <property type="entry name" value="ConA-like_dom_sf"/>
</dbReference>
<dbReference type="AlphaFoldDB" id="A0A8H6SCP7"/>
<evidence type="ECO:0000313" key="2">
    <source>
        <dbReference type="EMBL" id="KAF7297043.1"/>
    </source>
</evidence>
<dbReference type="Proteomes" id="UP000636479">
    <property type="component" value="Unassembled WGS sequence"/>
</dbReference>
<evidence type="ECO:0000259" key="1">
    <source>
        <dbReference type="Pfam" id="PF17851"/>
    </source>
</evidence>
<dbReference type="GeneID" id="59348506"/>
<dbReference type="SUPFAM" id="SSF49899">
    <property type="entry name" value="Concanavalin A-like lectins/glucanases"/>
    <property type="match status" value="1"/>
</dbReference>
<feature type="domain" description="Beta-xylosidase C-terminal Concanavalin A-like" evidence="1">
    <location>
        <begin position="35"/>
        <end position="226"/>
    </location>
</feature>
<sequence length="232" mass="25033">MESSLGFVHKGNARFSSLKHFSDVLPQVTPSTGTDSFSGSSLGPTWEWNHNPDTTKFTVSNGLTLRTATVTVDLYAARNTLTKRIHGPVGTGTLVMDFTNMADGDRAGLVAFRHVSAWIGIKRDGSAYTIGMTNGITQSESDWSTTNTGTTVSSVTITQKKVWLRVVANIAPNSSRTAVFSYSLDGNSFTTLGPSFALNTDWQYFMGYRYGIFNYATKATGGSVLISSFTSS</sequence>
<name>A0A8H6SCP7_9AGAR</name>
<organism evidence="2 3">
    <name type="scientific">Mycena indigotica</name>
    <dbReference type="NCBI Taxonomy" id="2126181"/>
    <lineage>
        <taxon>Eukaryota</taxon>
        <taxon>Fungi</taxon>
        <taxon>Dikarya</taxon>
        <taxon>Basidiomycota</taxon>
        <taxon>Agaricomycotina</taxon>
        <taxon>Agaricomycetes</taxon>
        <taxon>Agaricomycetidae</taxon>
        <taxon>Agaricales</taxon>
        <taxon>Marasmiineae</taxon>
        <taxon>Mycenaceae</taxon>
        <taxon>Mycena</taxon>
    </lineage>
</organism>
<dbReference type="OrthoDB" id="2139957at2759"/>
<dbReference type="PANTHER" id="PTHR42812">
    <property type="entry name" value="BETA-XYLOSIDASE"/>
    <property type="match status" value="1"/>
</dbReference>
<keyword evidence="3" id="KW-1185">Reference proteome</keyword>
<keyword evidence="2" id="KW-0378">Hydrolase</keyword>
<evidence type="ECO:0000313" key="3">
    <source>
        <dbReference type="Proteomes" id="UP000636479"/>
    </source>
</evidence>
<protein>
    <submittedName>
        <fullName evidence="2">Xylosidase glycosyl hydrolase protein</fullName>
    </submittedName>
</protein>
<dbReference type="Gene3D" id="2.60.120.200">
    <property type="match status" value="1"/>
</dbReference>
<comment type="caution">
    <text evidence="2">The sequence shown here is derived from an EMBL/GenBank/DDBJ whole genome shotgun (WGS) entry which is preliminary data.</text>
</comment>
<accession>A0A8H6SCP7</accession>